<proteinExistence type="predicted"/>
<keyword evidence="3" id="KW-1185">Reference proteome</keyword>
<sequence length="163" mass="17682">MFWGATGQGLPAAGGLAAENLVLTYDDFPRPVRLTGDLGAHVGATDYTATGKLMMLEFGATAGKHAWQTFTYEWATRRLATSRTVKENVSGSDRDATYRYDDAGNIRSIADVSRDGTDTQCFSYDALRRLTEAWTQATTSDCDATTPTRAGRSRSAPRPASRT</sequence>
<dbReference type="RefSeq" id="WP_219550408.1">
    <property type="nucleotide sequence ID" value="NZ_JAHKRN010000059.1"/>
</dbReference>
<evidence type="ECO:0008006" key="4">
    <source>
        <dbReference type="Google" id="ProtNLM"/>
    </source>
</evidence>
<feature type="compositionally biased region" description="Low complexity" evidence="1">
    <location>
        <begin position="147"/>
        <end position="163"/>
    </location>
</feature>
<reference evidence="3" key="1">
    <citation type="journal article" date="2019" name="Int. J. Syst. Evol. Microbiol.">
        <title>The Global Catalogue of Microorganisms (GCM) 10K type strain sequencing project: providing services to taxonomists for standard genome sequencing and annotation.</title>
        <authorList>
            <consortium name="The Broad Institute Genomics Platform"/>
            <consortium name="The Broad Institute Genome Sequencing Center for Infectious Disease"/>
            <person name="Wu L."/>
            <person name="Ma J."/>
        </authorList>
    </citation>
    <scope>NUCLEOTIDE SEQUENCE [LARGE SCALE GENOMIC DNA]</scope>
    <source>
        <strain evidence="3">CGMCC 4.7106</strain>
    </source>
</reference>
<evidence type="ECO:0000256" key="1">
    <source>
        <dbReference type="SAM" id="MobiDB-lite"/>
    </source>
</evidence>
<evidence type="ECO:0000313" key="2">
    <source>
        <dbReference type="EMBL" id="MFC5821810.1"/>
    </source>
</evidence>
<gene>
    <name evidence="2" type="ORF">ACFPUY_42580</name>
</gene>
<dbReference type="Proteomes" id="UP001596096">
    <property type="component" value="Unassembled WGS sequence"/>
</dbReference>
<evidence type="ECO:0000313" key="3">
    <source>
        <dbReference type="Proteomes" id="UP001596096"/>
    </source>
</evidence>
<dbReference type="EMBL" id="JBHSNW010000039">
    <property type="protein sequence ID" value="MFC5821810.1"/>
    <property type="molecule type" value="Genomic_DNA"/>
</dbReference>
<comment type="caution">
    <text evidence="2">The sequence shown here is derived from an EMBL/GenBank/DDBJ whole genome shotgun (WGS) entry which is preliminary data.</text>
</comment>
<accession>A0ABW1C7X1</accession>
<feature type="region of interest" description="Disordered" evidence="1">
    <location>
        <begin position="138"/>
        <end position="163"/>
    </location>
</feature>
<protein>
    <recommendedName>
        <fullName evidence="4">RHS repeat protein</fullName>
    </recommendedName>
</protein>
<name>A0ABW1C7X1_9ACTN</name>
<organism evidence="2 3">
    <name type="scientific">Nonomuraea harbinensis</name>
    <dbReference type="NCBI Taxonomy" id="1286938"/>
    <lineage>
        <taxon>Bacteria</taxon>
        <taxon>Bacillati</taxon>
        <taxon>Actinomycetota</taxon>
        <taxon>Actinomycetes</taxon>
        <taxon>Streptosporangiales</taxon>
        <taxon>Streptosporangiaceae</taxon>
        <taxon>Nonomuraea</taxon>
    </lineage>
</organism>